<sequence length="332" mass="38615">MDMDYKFNEDISLIESLVGNNHENGVVQSETDGIEEVHKTNTVPLDVFEEEPDEEDNDNVELAWLHFLELAIGQISSEPEDRSNEASLPSFHDEEINIQDITPDKSVWFPFPSKEYLIGLLLIGYLHKLILRDLYHQIRIIFMLYTIKLPCWEALQIMRVKIRSMSNHSVIKRQSVFDQPIFALDAKELISDDLMNPLVEPHLETMEKTIENSKKLWTCAKKPFMNVEKLATESAKLAIRDQINLKFCKELFAFEAEKTAILQEGEELPHHMDQEIPQKLVDMEENQPKKMFNQFLDLKGFDMVMDTPVEILHGLLLGPVKYQQVWYNILQA</sequence>
<proteinExistence type="predicted"/>
<gene>
    <name evidence="1" type="ORF">PGT21_026924</name>
</gene>
<dbReference type="OrthoDB" id="2506088at2759"/>
<dbReference type="AlphaFoldDB" id="A0A5B0P6U6"/>
<dbReference type="PANTHER" id="PTHR31912:SF34">
    <property type="entry name" value="NOTOCHORD-RELATED PROTEIN"/>
    <property type="match status" value="1"/>
</dbReference>
<comment type="caution">
    <text evidence="1">The sequence shown here is derived from an EMBL/GenBank/DDBJ whole genome shotgun (WGS) entry which is preliminary data.</text>
</comment>
<dbReference type="PANTHER" id="PTHR31912">
    <property type="entry name" value="IP13529P"/>
    <property type="match status" value="1"/>
</dbReference>
<keyword evidence="2" id="KW-1185">Reference proteome</keyword>
<reference evidence="1 2" key="1">
    <citation type="submission" date="2019-05" db="EMBL/GenBank/DDBJ databases">
        <title>Emergence of the Ug99 lineage of the wheat stem rust pathogen through somatic hybridization.</title>
        <authorList>
            <person name="Li F."/>
            <person name="Upadhyaya N.M."/>
            <person name="Sperschneider J."/>
            <person name="Matny O."/>
            <person name="Nguyen-Phuc H."/>
            <person name="Mago R."/>
            <person name="Raley C."/>
            <person name="Miller M.E."/>
            <person name="Silverstein K.A.T."/>
            <person name="Henningsen E."/>
            <person name="Hirsch C.D."/>
            <person name="Visser B."/>
            <person name="Pretorius Z.A."/>
            <person name="Steffenson B.J."/>
            <person name="Schwessinger B."/>
            <person name="Dodds P.N."/>
            <person name="Figueroa M."/>
        </authorList>
    </citation>
    <scope>NUCLEOTIDE SEQUENCE [LARGE SCALE GENOMIC DNA]</scope>
    <source>
        <strain evidence="1">21-0</strain>
    </source>
</reference>
<organism evidence="1 2">
    <name type="scientific">Puccinia graminis f. sp. tritici</name>
    <dbReference type="NCBI Taxonomy" id="56615"/>
    <lineage>
        <taxon>Eukaryota</taxon>
        <taxon>Fungi</taxon>
        <taxon>Dikarya</taxon>
        <taxon>Basidiomycota</taxon>
        <taxon>Pucciniomycotina</taxon>
        <taxon>Pucciniomycetes</taxon>
        <taxon>Pucciniales</taxon>
        <taxon>Pucciniaceae</taxon>
        <taxon>Puccinia</taxon>
    </lineage>
</organism>
<name>A0A5B0P6U6_PUCGR</name>
<accession>A0A5B0P6U6</accession>
<evidence type="ECO:0000313" key="1">
    <source>
        <dbReference type="EMBL" id="KAA1096736.1"/>
    </source>
</evidence>
<protein>
    <submittedName>
        <fullName evidence="1">Uncharacterized protein</fullName>
    </submittedName>
</protein>
<evidence type="ECO:0000313" key="2">
    <source>
        <dbReference type="Proteomes" id="UP000324748"/>
    </source>
</evidence>
<dbReference type="Proteomes" id="UP000324748">
    <property type="component" value="Unassembled WGS sequence"/>
</dbReference>
<dbReference type="EMBL" id="VSWC01000067">
    <property type="protein sequence ID" value="KAA1096736.1"/>
    <property type="molecule type" value="Genomic_DNA"/>
</dbReference>